<evidence type="ECO:0000313" key="1">
    <source>
        <dbReference type="EMBL" id="CAF5038620.1"/>
    </source>
</evidence>
<comment type="caution">
    <text evidence="1">The sequence shown here is derived from an EMBL/GenBank/DDBJ whole genome shotgun (WGS) entry which is preliminary data.</text>
</comment>
<dbReference type="EMBL" id="CAJOBR010046058">
    <property type="protein sequence ID" value="CAF5038620.1"/>
    <property type="molecule type" value="Genomic_DNA"/>
</dbReference>
<accession>A0A822C050</accession>
<feature type="non-terminal residue" evidence="1">
    <location>
        <position position="1"/>
    </location>
</feature>
<feature type="non-terminal residue" evidence="1">
    <location>
        <position position="65"/>
    </location>
</feature>
<evidence type="ECO:0000313" key="2">
    <source>
        <dbReference type="Proteomes" id="UP000663848"/>
    </source>
</evidence>
<reference evidence="1" key="1">
    <citation type="submission" date="2021-02" db="EMBL/GenBank/DDBJ databases">
        <authorList>
            <person name="Nowell W R."/>
        </authorList>
    </citation>
    <scope>NUCLEOTIDE SEQUENCE</scope>
</reference>
<dbReference type="Proteomes" id="UP000663848">
    <property type="component" value="Unassembled WGS sequence"/>
</dbReference>
<gene>
    <name evidence="1" type="ORF">QYT958_LOCUS41214</name>
</gene>
<protein>
    <submittedName>
        <fullName evidence="1">Uncharacterized protein</fullName>
    </submittedName>
</protein>
<name>A0A822C050_9BILA</name>
<proteinExistence type="predicted"/>
<dbReference type="AlphaFoldDB" id="A0A822C050"/>
<organism evidence="1 2">
    <name type="scientific">Rotaria socialis</name>
    <dbReference type="NCBI Taxonomy" id="392032"/>
    <lineage>
        <taxon>Eukaryota</taxon>
        <taxon>Metazoa</taxon>
        <taxon>Spiralia</taxon>
        <taxon>Gnathifera</taxon>
        <taxon>Rotifera</taxon>
        <taxon>Eurotatoria</taxon>
        <taxon>Bdelloidea</taxon>
        <taxon>Philodinida</taxon>
        <taxon>Philodinidae</taxon>
        <taxon>Rotaria</taxon>
    </lineage>
</organism>
<sequence length="65" mass="7723">PQNEFQQKSDDFVQHSTSYEFIGMLDGINTEQQQLDELVNSINSQFETLHQKRLINNDYRTKFTI</sequence>